<keyword evidence="9 14" id="KW-1133">Transmembrane helix</keyword>
<comment type="subcellular location">
    <subcellularLocation>
        <location evidence="1">Cell membrane</location>
        <topology evidence="1">Multi-pass membrane protein</topology>
    </subcellularLocation>
</comment>
<comment type="similarity">
    <text evidence="3 13">Belongs to the membrane-bound acyltransferase family.</text>
</comment>
<dbReference type="RefSeq" id="WP_259292635.1">
    <property type="nucleotide sequence ID" value="NZ_JAMOFZ010000008.1"/>
</dbReference>
<keyword evidence="5 13" id="KW-1003">Cell membrane</keyword>
<name>A0A318SIP5_9BURK</name>
<evidence type="ECO:0000313" key="16">
    <source>
        <dbReference type="Proteomes" id="UP000247540"/>
    </source>
</evidence>
<feature type="transmembrane region" description="Helical" evidence="14">
    <location>
        <begin position="119"/>
        <end position="137"/>
    </location>
</feature>
<evidence type="ECO:0000256" key="4">
    <source>
        <dbReference type="ARBA" id="ARBA00016084"/>
    </source>
</evidence>
<proteinExistence type="inferred from homology"/>
<feature type="transmembrane region" description="Helical" evidence="14">
    <location>
        <begin position="149"/>
        <end position="173"/>
    </location>
</feature>
<evidence type="ECO:0000256" key="1">
    <source>
        <dbReference type="ARBA" id="ARBA00004651"/>
    </source>
</evidence>
<dbReference type="AlphaFoldDB" id="A0A318SIP5"/>
<evidence type="ECO:0000256" key="6">
    <source>
        <dbReference type="ARBA" id="ARBA00022679"/>
    </source>
</evidence>
<dbReference type="InterPro" id="IPR004299">
    <property type="entry name" value="MBOAT_fam"/>
</dbReference>
<keyword evidence="8" id="KW-0016">Alginate biosynthesis</keyword>
<comment type="pathway">
    <text evidence="2">Glycan biosynthesis; alginate biosynthesis.</text>
</comment>
<evidence type="ECO:0000256" key="9">
    <source>
        <dbReference type="ARBA" id="ARBA00022989"/>
    </source>
</evidence>
<protein>
    <recommendedName>
        <fullName evidence="4">Probable alginate O-acetylase AlgI</fullName>
    </recommendedName>
    <alternativeName>
        <fullName evidence="12">Alginate biosynthesis protein AlgI</fullName>
    </alternativeName>
</protein>
<evidence type="ECO:0000256" key="2">
    <source>
        <dbReference type="ARBA" id="ARBA00005182"/>
    </source>
</evidence>
<gene>
    <name evidence="15" type="ORF">DFQ15_10820</name>
</gene>
<keyword evidence="10 13" id="KW-0472">Membrane</keyword>
<evidence type="ECO:0000256" key="8">
    <source>
        <dbReference type="ARBA" id="ARBA00022841"/>
    </source>
</evidence>
<evidence type="ECO:0000256" key="11">
    <source>
        <dbReference type="ARBA" id="ARBA00023315"/>
    </source>
</evidence>
<evidence type="ECO:0000256" key="7">
    <source>
        <dbReference type="ARBA" id="ARBA00022692"/>
    </source>
</evidence>
<accession>A0A318SIP5</accession>
<keyword evidence="11 13" id="KW-0012">Acyltransferase</keyword>
<dbReference type="PANTHER" id="PTHR13285">
    <property type="entry name" value="ACYLTRANSFERASE"/>
    <property type="match status" value="1"/>
</dbReference>
<dbReference type="InterPro" id="IPR024194">
    <property type="entry name" value="Ac/AlaTfrase_AlgI/DltB"/>
</dbReference>
<dbReference type="PANTHER" id="PTHR13285:SF23">
    <property type="entry name" value="TEICHOIC ACID D-ALANYLTRANSFERASE"/>
    <property type="match status" value="1"/>
</dbReference>
<evidence type="ECO:0000256" key="13">
    <source>
        <dbReference type="PIRNR" id="PIRNR016636"/>
    </source>
</evidence>
<comment type="caution">
    <text evidence="15">The sequence shown here is derived from an EMBL/GenBank/DDBJ whole genome shotgun (WGS) entry which is preliminary data.</text>
</comment>
<dbReference type="InterPro" id="IPR051085">
    <property type="entry name" value="MB_O-acyltransferase"/>
</dbReference>
<organism evidence="15 16">
    <name type="scientific">Xylophilus ampelinus</name>
    <dbReference type="NCBI Taxonomy" id="54067"/>
    <lineage>
        <taxon>Bacteria</taxon>
        <taxon>Pseudomonadati</taxon>
        <taxon>Pseudomonadota</taxon>
        <taxon>Betaproteobacteria</taxon>
        <taxon>Burkholderiales</taxon>
        <taxon>Xylophilus</taxon>
    </lineage>
</organism>
<keyword evidence="16" id="KW-1185">Reference proteome</keyword>
<evidence type="ECO:0000256" key="14">
    <source>
        <dbReference type="SAM" id="Phobius"/>
    </source>
</evidence>
<keyword evidence="7 14" id="KW-0812">Transmembrane</keyword>
<dbReference type="PIRSF" id="PIRSF500217">
    <property type="entry name" value="AlgI"/>
    <property type="match status" value="1"/>
</dbReference>
<evidence type="ECO:0000256" key="10">
    <source>
        <dbReference type="ARBA" id="ARBA00023136"/>
    </source>
</evidence>
<dbReference type="Proteomes" id="UP000247540">
    <property type="component" value="Unassembled WGS sequence"/>
</dbReference>
<evidence type="ECO:0000256" key="5">
    <source>
        <dbReference type="ARBA" id="ARBA00022475"/>
    </source>
</evidence>
<feature type="transmembrane region" description="Helical" evidence="14">
    <location>
        <begin position="77"/>
        <end position="99"/>
    </location>
</feature>
<dbReference type="GO" id="GO:0042121">
    <property type="term" value="P:alginic acid biosynthetic process"/>
    <property type="evidence" value="ECO:0007669"/>
    <property type="project" value="UniProtKB-KW"/>
</dbReference>
<dbReference type="InterPro" id="IPR028362">
    <property type="entry name" value="AlgI"/>
</dbReference>
<evidence type="ECO:0000313" key="15">
    <source>
        <dbReference type="EMBL" id="PYE78231.1"/>
    </source>
</evidence>
<dbReference type="EMBL" id="QJTC01000008">
    <property type="protein sequence ID" value="PYE78231.1"/>
    <property type="molecule type" value="Genomic_DNA"/>
</dbReference>
<sequence length="530" mass="58870">MVFASLEFLLLFFPLFLIAYAVTPSPYRNATLLTGSWIFYAWWSPPYLLLLVGLSAMTWVAGLWIEGTAAAPRRKILLIGAIVLMVALLGWFKYANILVETANSMRQWGGAIPVSWRKVVLPIGLSFIVLQAVSYVVDVYRGTVAAQRSFVAFAAYKAMFGQLIAGPIVRYNWVAREMGQRRFDWDGFCSGAWRFMIGMNMKVLVADTLAPVVDLAFVQPSPSFLDAWLGCGAYTLQLFFDFAGYSAMAIGIAQMLGFHFPENFYHPYLARTIQDFWRRWHLSLSSWIRDYLYIPMGGSRLSGTRTYANLLLTMGIAGLWHGGGQLELPAVGPGSWCCIVLRTRLDARRITTSRMDGEVRHASLRHARMDLVSRARHRGRCADVCGAVRPARICAGRRTCSRTSTGACAGWRTGSVRGGMAVGARAIGPKSRCPIDGHWRPMAGTCIYIVLRADRESRRGAIPVFSILTHHGSTAHFTRESDNPFTVLFNSAADRCGHVAISRRGIGNHRLVGFYDRRSASGRSQHSNGT</sequence>
<dbReference type="PIRSF" id="PIRSF016636">
    <property type="entry name" value="AlgI_DltB"/>
    <property type="match status" value="1"/>
</dbReference>
<reference evidence="15 16" key="1">
    <citation type="submission" date="2018-06" db="EMBL/GenBank/DDBJ databases">
        <title>Genomic Encyclopedia of Type Strains, Phase III (KMG-III): the genomes of soil and plant-associated and newly described type strains.</title>
        <authorList>
            <person name="Whitman W."/>
        </authorList>
    </citation>
    <scope>NUCLEOTIDE SEQUENCE [LARGE SCALE GENOMIC DNA]</scope>
    <source>
        <strain evidence="15 16">CECT 7646</strain>
    </source>
</reference>
<dbReference type="GO" id="GO:0005886">
    <property type="term" value="C:plasma membrane"/>
    <property type="evidence" value="ECO:0007669"/>
    <property type="project" value="UniProtKB-SubCell"/>
</dbReference>
<dbReference type="GO" id="GO:0016746">
    <property type="term" value="F:acyltransferase activity"/>
    <property type="evidence" value="ECO:0007669"/>
    <property type="project" value="UniProtKB-KW"/>
</dbReference>
<dbReference type="Pfam" id="PF03062">
    <property type="entry name" value="MBOAT"/>
    <property type="match status" value="1"/>
</dbReference>
<evidence type="ECO:0000256" key="12">
    <source>
        <dbReference type="ARBA" id="ARBA00031030"/>
    </source>
</evidence>
<evidence type="ECO:0000256" key="3">
    <source>
        <dbReference type="ARBA" id="ARBA00010323"/>
    </source>
</evidence>
<keyword evidence="6 13" id="KW-0808">Transferase</keyword>
<feature type="transmembrane region" description="Helical" evidence="14">
    <location>
        <begin position="45"/>
        <end position="65"/>
    </location>
</feature>